<dbReference type="AlphaFoldDB" id="A0A2P6THI0"/>
<sequence>MLSQLARPAQWALLQAPGCSSQAPPAPCIALSRPRARRSALARRGGVCAAGKSQQPDLPPPDAPPSAVADWASAQFLEAARSNLTKACLLLALEEEAAAQAAYLDAEGLGPESVAALRGSVGSASTWSLERIAALAEECTVTFYAKLHDLGVVDTVLSVAKQVPDSTLLTLHTDLVKSYPTQLITAINHVLYERHGYRRQRRHGDPLDTRLSNVLENGNGSPGSLTVLYLELAARLSLPLQPVALEGGRYYVLQPADASIHLSAAGERFVIDPYSEGMLLSEAEVKELFEVEGELRPCSNEVMLAGMLGVLRDAHWCAAVGCPPEPIWAVPINVEVALGEYRDVEVETSSGEDTEGEYFRVRFTEPDVEAQDSRAQQWWPAQGYNLHRALAAAHKRSLLLPGDLNAQLEYALLLYFDKRYEEAWTETGCVLQAAKAEAAERVAVPSFDPEEIQQMEVLWEKIRLQLAFAA</sequence>
<protein>
    <submittedName>
        <fullName evidence="2">Tetratricopeptide repeat</fullName>
    </submittedName>
</protein>
<organism evidence="2 3">
    <name type="scientific">Chlorella sorokiniana</name>
    <name type="common">Freshwater green alga</name>
    <dbReference type="NCBI Taxonomy" id="3076"/>
    <lineage>
        <taxon>Eukaryota</taxon>
        <taxon>Viridiplantae</taxon>
        <taxon>Chlorophyta</taxon>
        <taxon>core chlorophytes</taxon>
        <taxon>Trebouxiophyceae</taxon>
        <taxon>Chlorellales</taxon>
        <taxon>Chlorellaceae</taxon>
        <taxon>Chlorella clade</taxon>
        <taxon>Chlorella</taxon>
    </lineage>
</organism>
<dbReference type="OrthoDB" id="507708at2759"/>
<feature type="domain" description="Protein SirB1 N-terminal" evidence="1">
    <location>
        <begin position="175"/>
        <end position="292"/>
    </location>
</feature>
<dbReference type="Proteomes" id="UP000239899">
    <property type="component" value="Unassembled WGS sequence"/>
</dbReference>
<accession>A0A2P6THI0</accession>
<dbReference type="PANTHER" id="PTHR31350:SF29">
    <property type="entry name" value="PROTEIN SIRB1 N-TERMINAL DOMAIN-CONTAINING PROTEIN"/>
    <property type="match status" value="1"/>
</dbReference>
<evidence type="ECO:0000259" key="1">
    <source>
        <dbReference type="Pfam" id="PF13369"/>
    </source>
</evidence>
<dbReference type="PANTHER" id="PTHR31350">
    <property type="entry name" value="SI:DKEY-261L7.2"/>
    <property type="match status" value="1"/>
</dbReference>
<dbReference type="InterPro" id="IPR032698">
    <property type="entry name" value="SirB1_N"/>
</dbReference>
<name>A0A2P6THI0_CHLSO</name>
<gene>
    <name evidence="2" type="ORF">C2E21_7626</name>
</gene>
<dbReference type="STRING" id="3076.A0A2P6THI0"/>
<comment type="caution">
    <text evidence="2">The sequence shown here is derived from an EMBL/GenBank/DDBJ whole genome shotgun (WGS) entry which is preliminary data.</text>
</comment>
<dbReference type="EMBL" id="LHPG02000016">
    <property type="protein sequence ID" value="PRW33745.1"/>
    <property type="molecule type" value="Genomic_DNA"/>
</dbReference>
<evidence type="ECO:0000313" key="3">
    <source>
        <dbReference type="Proteomes" id="UP000239899"/>
    </source>
</evidence>
<dbReference type="Pfam" id="PF13369">
    <property type="entry name" value="Transglut_core2"/>
    <property type="match status" value="1"/>
</dbReference>
<evidence type="ECO:0000313" key="2">
    <source>
        <dbReference type="EMBL" id="PRW33745.1"/>
    </source>
</evidence>
<proteinExistence type="predicted"/>
<keyword evidence="3" id="KW-1185">Reference proteome</keyword>
<reference evidence="2 3" key="1">
    <citation type="journal article" date="2018" name="Plant J.">
        <title>Genome sequences of Chlorella sorokiniana UTEX 1602 and Micractinium conductrix SAG 241.80: implications to maltose excretion by a green alga.</title>
        <authorList>
            <person name="Arriola M.B."/>
            <person name="Velmurugan N."/>
            <person name="Zhang Y."/>
            <person name="Plunkett M.H."/>
            <person name="Hondzo H."/>
            <person name="Barney B.M."/>
        </authorList>
    </citation>
    <scope>NUCLEOTIDE SEQUENCE [LARGE SCALE GENOMIC DNA]</scope>
    <source>
        <strain evidence="3">UTEX 1602</strain>
    </source>
</reference>